<keyword evidence="3 5" id="KW-0012">Acyltransferase</keyword>
<dbReference type="SUPFAM" id="SSF53901">
    <property type="entry name" value="Thiolase-like"/>
    <property type="match status" value="1"/>
</dbReference>
<dbReference type="InterPro" id="IPR002155">
    <property type="entry name" value="Thiolase"/>
</dbReference>
<feature type="active site" description="Proton acceptor" evidence="4">
    <location>
        <position position="389"/>
    </location>
</feature>
<dbReference type="PIRSF" id="PIRSF000429">
    <property type="entry name" value="Ac-CoA_Ac_transf"/>
    <property type="match status" value="1"/>
</dbReference>
<dbReference type="Pfam" id="PF02803">
    <property type="entry name" value="Thiolase_C"/>
    <property type="match status" value="1"/>
</dbReference>
<feature type="domain" description="Thiolase C-terminal" evidence="7">
    <location>
        <begin position="280"/>
        <end position="402"/>
    </location>
</feature>
<dbReference type="Gene3D" id="3.40.47.10">
    <property type="match status" value="2"/>
</dbReference>
<dbReference type="GO" id="GO:0003985">
    <property type="term" value="F:acetyl-CoA C-acetyltransferase activity"/>
    <property type="evidence" value="ECO:0007669"/>
    <property type="project" value="UniProtKB-EC"/>
</dbReference>
<feature type="active site" description="Proton acceptor" evidence="4">
    <location>
        <position position="359"/>
    </location>
</feature>
<evidence type="ECO:0000256" key="1">
    <source>
        <dbReference type="ARBA" id="ARBA00010982"/>
    </source>
</evidence>
<comment type="caution">
    <text evidence="8">The sequence shown here is derived from an EMBL/GenBank/DDBJ whole genome shotgun (WGS) entry which is preliminary data.</text>
</comment>
<dbReference type="InterPro" id="IPR020615">
    <property type="entry name" value="Thiolase_acyl_enz_int_AS"/>
</dbReference>
<dbReference type="PANTHER" id="PTHR43365">
    <property type="entry name" value="BLR7806 PROTEIN"/>
    <property type="match status" value="1"/>
</dbReference>
<dbReference type="NCBIfam" id="NF006090">
    <property type="entry name" value="PRK08242.1"/>
    <property type="match status" value="1"/>
</dbReference>
<accession>A0A833H4L8</accession>
<dbReference type="OrthoDB" id="2774224at2"/>
<keyword evidence="2 5" id="KW-0808">Transferase</keyword>
<evidence type="ECO:0000256" key="4">
    <source>
        <dbReference type="PIRSR" id="PIRSR000429-1"/>
    </source>
</evidence>
<dbReference type="InterPro" id="IPR020616">
    <property type="entry name" value="Thiolase_N"/>
</dbReference>
<sequence>MKEVYVFDAVRTPRGKGKKRGVLAHVHPVDLAAVPLKALPQRNNLDPSAVEDVILGCVSQVGEQGACIARNAVLAAKWPENVPGYVLNRFCGSGLQAIQNATGMIGSGQMDLVVAGGVESMSRVKMGADIEGLDFAVGNEVLKNDYALVPQGISADLIATKYNISREEVDRYAEQSQQFADVAIKEGRFKNSIVAVKGPNGEDIVLDEHPRIESDYAFLSGLGAIFKTIGEKELDAIALRRYPELKAIQHVHTLGNASGVVDGSGIVLLGSEEAAKQHNLKPRARIVATAVAGTEPTIMLTGPVPASQKALAKAGLKADDIDLWEINEAFSAVVIFAMRELGIPREKVNVNGGAIALGHPLGGTGAILLGTIVDELERRKARYGLVTLCIGGGMGVATIVERIG</sequence>
<dbReference type="AlphaFoldDB" id="A0A833H4L8"/>
<dbReference type="Proteomes" id="UP000460298">
    <property type="component" value="Unassembled WGS sequence"/>
</dbReference>
<name>A0A833H4L8_9LEPT</name>
<dbReference type="EMBL" id="WBUI01000001">
    <property type="protein sequence ID" value="KAB2935251.1"/>
    <property type="molecule type" value="Genomic_DNA"/>
</dbReference>
<dbReference type="Pfam" id="PF00108">
    <property type="entry name" value="Thiolase_N"/>
    <property type="match status" value="1"/>
</dbReference>
<dbReference type="CDD" id="cd00751">
    <property type="entry name" value="thiolase"/>
    <property type="match status" value="1"/>
</dbReference>
<reference evidence="8 9" key="1">
    <citation type="submission" date="2019-10" db="EMBL/GenBank/DDBJ databases">
        <title>Extracellular Electron Transfer in a Candidatus Methanoperedens spp. Enrichment Culture.</title>
        <authorList>
            <person name="Berger S."/>
            <person name="Rangel Shaw D."/>
            <person name="Berben T."/>
            <person name="In 'T Zandt M."/>
            <person name="Frank J."/>
            <person name="Reimann J."/>
            <person name="Jetten M.S.M."/>
            <person name="Welte C.U."/>
        </authorList>
    </citation>
    <scope>NUCLEOTIDE SEQUENCE [LARGE SCALE GENOMIC DNA]</scope>
    <source>
        <strain evidence="8">SB12</strain>
    </source>
</reference>
<dbReference type="EC" id="2.3.1.9" evidence="8"/>
<evidence type="ECO:0000313" key="8">
    <source>
        <dbReference type="EMBL" id="KAB2935251.1"/>
    </source>
</evidence>
<dbReference type="InterPro" id="IPR020610">
    <property type="entry name" value="Thiolase_AS"/>
</dbReference>
<dbReference type="InterPro" id="IPR016039">
    <property type="entry name" value="Thiolase-like"/>
</dbReference>
<dbReference type="PROSITE" id="PS00737">
    <property type="entry name" value="THIOLASE_2"/>
    <property type="match status" value="1"/>
</dbReference>
<dbReference type="PROSITE" id="PS00098">
    <property type="entry name" value="THIOLASE_1"/>
    <property type="match status" value="1"/>
</dbReference>
<evidence type="ECO:0000256" key="2">
    <source>
        <dbReference type="ARBA" id="ARBA00022679"/>
    </source>
</evidence>
<feature type="domain" description="Thiolase N-terminal" evidence="6">
    <location>
        <begin position="4"/>
        <end position="230"/>
    </location>
</feature>
<dbReference type="PROSITE" id="PS00099">
    <property type="entry name" value="THIOLASE_3"/>
    <property type="match status" value="1"/>
</dbReference>
<dbReference type="NCBIfam" id="TIGR01930">
    <property type="entry name" value="AcCoA-C-Actrans"/>
    <property type="match status" value="1"/>
</dbReference>
<gene>
    <name evidence="8" type="ORF">F9K24_00550</name>
</gene>
<evidence type="ECO:0000313" key="9">
    <source>
        <dbReference type="Proteomes" id="UP000460298"/>
    </source>
</evidence>
<protein>
    <submittedName>
        <fullName evidence="8">Acetyl-CoA C-acetyltransferase</fullName>
        <ecNumber evidence="8">2.3.1.9</ecNumber>
    </submittedName>
</protein>
<organism evidence="8 9">
    <name type="scientific">Leptonema illini</name>
    <dbReference type="NCBI Taxonomy" id="183"/>
    <lineage>
        <taxon>Bacteria</taxon>
        <taxon>Pseudomonadati</taxon>
        <taxon>Spirochaetota</taxon>
        <taxon>Spirochaetia</taxon>
        <taxon>Leptospirales</taxon>
        <taxon>Leptospiraceae</taxon>
        <taxon>Leptonema</taxon>
    </lineage>
</organism>
<dbReference type="InterPro" id="IPR020617">
    <property type="entry name" value="Thiolase_C"/>
</dbReference>
<evidence type="ECO:0000256" key="3">
    <source>
        <dbReference type="ARBA" id="ARBA00023315"/>
    </source>
</evidence>
<dbReference type="PANTHER" id="PTHR43365:SF1">
    <property type="entry name" value="ACETYL-COA C-ACYLTRANSFERASE"/>
    <property type="match status" value="1"/>
</dbReference>
<comment type="similarity">
    <text evidence="1 5">Belongs to the thiolase-like superfamily. Thiolase family.</text>
</comment>
<evidence type="ECO:0000259" key="7">
    <source>
        <dbReference type="Pfam" id="PF02803"/>
    </source>
</evidence>
<dbReference type="InterPro" id="IPR020613">
    <property type="entry name" value="Thiolase_CS"/>
</dbReference>
<proteinExistence type="inferred from homology"/>
<evidence type="ECO:0000259" key="6">
    <source>
        <dbReference type="Pfam" id="PF00108"/>
    </source>
</evidence>
<feature type="active site" description="Acyl-thioester intermediate" evidence="4">
    <location>
        <position position="91"/>
    </location>
</feature>
<evidence type="ECO:0000256" key="5">
    <source>
        <dbReference type="RuleBase" id="RU003557"/>
    </source>
</evidence>
<dbReference type="RefSeq" id="WP_002774022.1">
    <property type="nucleotide sequence ID" value="NZ_JQDG01000017.1"/>
</dbReference>